<organism evidence="5">
    <name type="scientific">Ananas comosus var. bracteatus</name>
    <name type="common">red pineapple</name>
    <dbReference type="NCBI Taxonomy" id="296719"/>
    <lineage>
        <taxon>Eukaryota</taxon>
        <taxon>Viridiplantae</taxon>
        <taxon>Streptophyta</taxon>
        <taxon>Embryophyta</taxon>
        <taxon>Tracheophyta</taxon>
        <taxon>Spermatophyta</taxon>
        <taxon>Magnoliopsida</taxon>
        <taxon>Liliopsida</taxon>
        <taxon>Poales</taxon>
        <taxon>Bromeliaceae</taxon>
        <taxon>Bromelioideae</taxon>
        <taxon>Ananas</taxon>
    </lineage>
</organism>
<evidence type="ECO:0000256" key="1">
    <source>
        <dbReference type="ARBA" id="ARBA00022898"/>
    </source>
</evidence>
<gene>
    <name evidence="5" type="ORF">CB5_LOCUS7472</name>
</gene>
<sequence length="99" mass="10634">MENPGWYTQYTPYQAEIAQGRLESLLNYQTMISDLTALPMSNASLLDEGTAAAEAMAMCNNIQKSKKKTFLIASNCHPRPSTCAGPAPTGSTSRSSSLT</sequence>
<evidence type="ECO:0000313" key="5">
    <source>
        <dbReference type="EMBL" id="CAD1824261.1"/>
    </source>
</evidence>
<dbReference type="InterPro" id="IPR015421">
    <property type="entry name" value="PyrdxlP-dep_Trfase_major"/>
</dbReference>
<proteinExistence type="predicted"/>
<evidence type="ECO:0000256" key="2">
    <source>
        <dbReference type="ARBA" id="ARBA00023002"/>
    </source>
</evidence>
<accession>A0A6V7P091</accession>
<dbReference type="Gene3D" id="3.40.640.10">
    <property type="entry name" value="Type I PLP-dependent aspartate aminotransferase-like (Major domain)"/>
    <property type="match status" value="1"/>
</dbReference>
<keyword evidence="1" id="KW-0663">Pyridoxal phosphate</keyword>
<dbReference type="InterPro" id="IPR023010">
    <property type="entry name" value="GcvPA"/>
</dbReference>
<name>A0A6V7P091_ANACO</name>
<protein>
    <recommendedName>
        <fullName evidence="4">Glycine cleavage system P-protein N-terminal domain-containing protein</fullName>
    </recommendedName>
</protein>
<reference evidence="5" key="1">
    <citation type="submission" date="2020-07" db="EMBL/GenBank/DDBJ databases">
        <authorList>
            <person name="Lin J."/>
        </authorList>
    </citation>
    <scope>NUCLEOTIDE SEQUENCE</scope>
</reference>
<feature type="domain" description="Glycine cleavage system P-protein N-terminal" evidence="4">
    <location>
        <begin position="1"/>
        <end position="79"/>
    </location>
</feature>
<evidence type="ECO:0000256" key="3">
    <source>
        <dbReference type="SAM" id="MobiDB-lite"/>
    </source>
</evidence>
<dbReference type="AlphaFoldDB" id="A0A6V7P091"/>
<dbReference type="GO" id="GO:0009116">
    <property type="term" value="P:nucleoside metabolic process"/>
    <property type="evidence" value="ECO:0007669"/>
    <property type="project" value="InterPro"/>
</dbReference>
<feature type="region of interest" description="Disordered" evidence="3">
    <location>
        <begin position="78"/>
        <end position="99"/>
    </location>
</feature>
<dbReference type="GO" id="GO:0004375">
    <property type="term" value="F:glycine dehydrogenase (decarboxylating) activity"/>
    <property type="evidence" value="ECO:0007669"/>
    <property type="project" value="InterPro"/>
</dbReference>
<feature type="compositionally biased region" description="Polar residues" evidence="3">
    <location>
        <begin position="89"/>
        <end position="99"/>
    </location>
</feature>
<dbReference type="Pfam" id="PF02347">
    <property type="entry name" value="GDC-P"/>
    <property type="match status" value="1"/>
</dbReference>
<dbReference type="EMBL" id="LR862143">
    <property type="protein sequence ID" value="CAD1824261.1"/>
    <property type="molecule type" value="Genomic_DNA"/>
</dbReference>
<dbReference type="FunFam" id="3.40.640.10:FF:000199">
    <property type="entry name" value="Glycine dehydrogenase [decarboxylating], mitochondrial"/>
    <property type="match status" value="1"/>
</dbReference>
<dbReference type="InterPro" id="IPR015424">
    <property type="entry name" value="PyrdxlP-dep_Trfase"/>
</dbReference>
<keyword evidence="2" id="KW-0560">Oxidoreductase</keyword>
<dbReference type="PANTHER" id="PTHR42806:SF1">
    <property type="entry name" value="GLYCINE DEHYDROGENASE (DECARBOXYLATING)"/>
    <property type="match status" value="1"/>
</dbReference>
<dbReference type="SUPFAM" id="SSF53383">
    <property type="entry name" value="PLP-dependent transferases"/>
    <property type="match status" value="1"/>
</dbReference>
<dbReference type="InterPro" id="IPR049315">
    <property type="entry name" value="GDC-P_N"/>
</dbReference>
<evidence type="ECO:0000259" key="4">
    <source>
        <dbReference type="Pfam" id="PF02347"/>
    </source>
</evidence>
<dbReference type="PANTHER" id="PTHR42806">
    <property type="entry name" value="GLYCINE CLEAVAGE SYSTEM P-PROTEIN"/>
    <property type="match status" value="1"/>
</dbReference>